<accession>A0A2U8QVW0</accession>
<sequence length="419" mass="49811">MSMTVKELTKKIAQTEFSDEINKITLNINFPHINYEIEFTGLSSIYEFFLNQNNDWSKLVNLPNELKVSSNFFKRHYDLIFGLDNYFNDLNSFNTNWNSIKSSINNYLSSYNNQIFPIESSELKLLLGLLNENKEQFEGAFNYMTSNFQIRNSKEYFKGQLKSYEFQELKNDNKISKTELEKKTLNQVRNYFNRKISDNQKTLSEYTNNIEANYSEHLKQLDKLQEEKNQNFEEWFENTQNEEWKKWYEDKIETLSRLEKTYETKLKLEKPARYWQIKSDKYYEQGNTAKTILIWVVIVSSIFLSILLFTAPDWIFQKVFKGNEVSIVRWSIVFITLISLLVYAIRALTKYMFSSYHLARDAEERHTLTFFFLALVKDTEVNEEDRKMILQSLFSRTDTGLLKEDSSPTLPGGILEKLK</sequence>
<evidence type="ECO:0000313" key="5">
    <source>
        <dbReference type="Proteomes" id="UP000245429"/>
    </source>
</evidence>
<keyword evidence="2" id="KW-0812">Transmembrane</keyword>
<dbReference type="Pfam" id="PF19658">
    <property type="entry name" value="DUF6161"/>
    <property type="match status" value="1"/>
</dbReference>
<reference evidence="4 5" key="1">
    <citation type="submission" date="2018-05" db="EMBL/GenBank/DDBJ databases">
        <title>Flavobacterium sp. MEBiC07310.</title>
        <authorList>
            <person name="Baek K."/>
        </authorList>
    </citation>
    <scope>NUCLEOTIDE SEQUENCE [LARGE SCALE GENOMIC DNA]</scope>
    <source>
        <strain evidence="4 5">MEBiC07310</strain>
    </source>
</reference>
<keyword evidence="1" id="KW-0175">Coiled coil</keyword>
<gene>
    <name evidence="4" type="ORF">DI487_10330</name>
</gene>
<feature type="domain" description="DUF6161" evidence="3">
    <location>
        <begin position="194"/>
        <end position="408"/>
    </location>
</feature>
<proteinExistence type="predicted"/>
<name>A0A2U8QVW0_9FLAO</name>
<protein>
    <recommendedName>
        <fullName evidence="3">DUF6161 domain-containing protein</fullName>
    </recommendedName>
</protein>
<feature type="transmembrane region" description="Helical" evidence="2">
    <location>
        <begin position="327"/>
        <end position="345"/>
    </location>
</feature>
<dbReference type="AlphaFoldDB" id="A0A2U8QVW0"/>
<feature type="transmembrane region" description="Helical" evidence="2">
    <location>
        <begin position="292"/>
        <end position="315"/>
    </location>
</feature>
<dbReference type="InterPro" id="IPR046159">
    <property type="entry name" value="DUF6161"/>
</dbReference>
<keyword evidence="2" id="KW-0472">Membrane</keyword>
<keyword evidence="5" id="KW-1185">Reference proteome</keyword>
<evidence type="ECO:0000259" key="3">
    <source>
        <dbReference type="Pfam" id="PF19658"/>
    </source>
</evidence>
<dbReference type="Proteomes" id="UP000245429">
    <property type="component" value="Chromosome"/>
</dbReference>
<evidence type="ECO:0000256" key="2">
    <source>
        <dbReference type="SAM" id="Phobius"/>
    </source>
</evidence>
<dbReference type="KEGG" id="fse:DI487_10330"/>
<dbReference type="EMBL" id="CP029463">
    <property type="protein sequence ID" value="AWM14209.1"/>
    <property type="molecule type" value="Genomic_DNA"/>
</dbReference>
<evidence type="ECO:0000313" key="4">
    <source>
        <dbReference type="EMBL" id="AWM14209.1"/>
    </source>
</evidence>
<feature type="coiled-coil region" evidence="1">
    <location>
        <begin position="207"/>
        <end position="234"/>
    </location>
</feature>
<organism evidence="4 5">
    <name type="scientific">Flavobacterium sediminis</name>
    <dbReference type="NCBI Taxonomy" id="2201181"/>
    <lineage>
        <taxon>Bacteria</taxon>
        <taxon>Pseudomonadati</taxon>
        <taxon>Bacteroidota</taxon>
        <taxon>Flavobacteriia</taxon>
        <taxon>Flavobacteriales</taxon>
        <taxon>Flavobacteriaceae</taxon>
        <taxon>Flavobacterium</taxon>
    </lineage>
</organism>
<evidence type="ECO:0000256" key="1">
    <source>
        <dbReference type="SAM" id="Coils"/>
    </source>
</evidence>
<keyword evidence="2" id="KW-1133">Transmembrane helix</keyword>